<dbReference type="Proteomes" id="UP000636661">
    <property type="component" value="Unassembled WGS sequence"/>
</dbReference>
<name>A0A918HVB8_9ACTN</name>
<dbReference type="AlphaFoldDB" id="A0A918HVB8"/>
<accession>A0A918HVB8</accession>
<reference evidence="1" key="2">
    <citation type="submission" date="2020-09" db="EMBL/GenBank/DDBJ databases">
        <authorList>
            <person name="Sun Q."/>
            <person name="Ohkuma M."/>
        </authorList>
    </citation>
    <scope>NUCLEOTIDE SEQUENCE</scope>
    <source>
        <strain evidence="1">JCM 4391</strain>
    </source>
</reference>
<evidence type="ECO:0000313" key="1">
    <source>
        <dbReference type="EMBL" id="GGU28811.1"/>
    </source>
</evidence>
<dbReference type="EMBL" id="BMTP01000003">
    <property type="protein sequence ID" value="GGU28811.1"/>
    <property type="molecule type" value="Genomic_DNA"/>
</dbReference>
<comment type="caution">
    <text evidence="1">The sequence shown here is derived from an EMBL/GenBank/DDBJ whole genome shotgun (WGS) entry which is preliminary data.</text>
</comment>
<proteinExistence type="predicted"/>
<dbReference type="RefSeq" id="WP_189549882.1">
    <property type="nucleotide sequence ID" value="NZ_BMTP01000003.1"/>
</dbReference>
<protein>
    <submittedName>
        <fullName evidence="1">Uncharacterized protein</fullName>
    </submittedName>
</protein>
<gene>
    <name evidence="1" type="ORF">GCM10010274_14510</name>
</gene>
<keyword evidence="2" id="KW-1185">Reference proteome</keyword>
<evidence type="ECO:0000313" key="2">
    <source>
        <dbReference type="Proteomes" id="UP000636661"/>
    </source>
</evidence>
<organism evidence="1 2">
    <name type="scientific">Streptomyces lavendofoliae</name>
    <dbReference type="NCBI Taxonomy" id="67314"/>
    <lineage>
        <taxon>Bacteria</taxon>
        <taxon>Bacillati</taxon>
        <taxon>Actinomycetota</taxon>
        <taxon>Actinomycetes</taxon>
        <taxon>Kitasatosporales</taxon>
        <taxon>Streptomycetaceae</taxon>
        <taxon>Streptomyces</taxon>
    </lineage>
</organism>
<sequence>MADIYELTIALDLRDLSDAEAAELRWHLGLGPRPERLTLVRSFPFVYEDEAGRPVTEEQPYALLGHLGGAHKVGGALTSALVRRPSGGWALTSRQEIHPDVSDELGQLLGRLADRATDRHRRPGGHVHVGSIRFHEEDRPDPLMVRDGTVAWPWPSGWDAAGA</sequence>
<reference evidence="1" key="1">
    <citation type="journal article" date="2014" name="Int. J. Syst. Evol. Microbiol.">
        <title>Complete genome sequence of Corynebacterium casei LMG S-19264T (=DSM 44701T), isolated from a smear-ripened cheese.</title>
        <authorList>
            <consortium name="US DOE Joint Genome Institute (JGI-PGF)"/>
            <person name="Walter F."/>
            <person name="Albersmeier A."/>
            <person name="Kalinowski J."/>
            <person name="Ruckert C."/>
        </authorList>
    </citation>
    <scope>NUCLEOTIDE SEQUENCE</scope>
    <source>
        <strain evidence="1">JCM 4391</strain>
    </source>
</reference>